<dbReference type="InterPro" id="IPR009057">
    <property type="entry name" value="Homeodomain-like_sf"/>
</dbReference>
<dbReference type="GO" id="GO:0010833">
    <property type="term" value="P:telomere maintenance via telomere lengthening"/>
    <property type="evidence" value="ECO:0007669"/>
    <property type="project" value="UniProtKB-UniRule"/>
</dbReference>
<dbReference type="Pfam" id="PF11626">
    <property type="entry name" value="Rap1_C"/>
    <property type="match status" value="1"/>
</dbReference>
<dbReference type="InterPro" id="IPR001357">
    <property type="entry name" value="BRCT_dom"/>
</dbReference>
<feature type="domain" description="TRF2-interacting telomeric protein/Rap1 C-terminal" evidence="11">
    <location>
        <begin position="381"/>
        <end position="455"/>
    </location>
</feature>
<dbReference type="Pfam" id="PF16589">
    <property type="entry name" value="BRCT_2"/>
    <property type="match status" value="1"/>
</dbReference>
<dbReference type="EMBL" id="CP055900">
    <property type="protein sequence ID" value="QKX58626.1"/>
    <property type="molecule type" value="Genomic_DNA"/>
</dbReference>
<dbReference type="GO" id="GO:0070187">
    <property type="term" value="C:shelterin complex"/>
    <property type="evidence" value="ECO:0007669"/>
    <property type="project" value="TreeGrafter"/>
</dbReference>
<dbReference type="Proteomes" id="UP000509510">
    <property type="component" value="Chromosome III"/>
</dbReference>
<organism evidence="13 14">
    <name type="scientific">Talaromyces rugulosus</name>
    <name type="common">Penicillium rugulosum</name>
    <dbReference type="NCBI Taxonomy" id="121627"/>
    <lineage>
        <taxon>Eukaryota</taxon>
        <taxon>Fungi</taxon>
        <taxon>Dikarya</taxon>
        <taxon>Ascomycota</taxon>
        <taxon>Pezizomycotina</taxon>
        <taxon>Eurotiomycetes</taxon>
        <taxon>Eurotiomycetidae</taxon>
        <taxon>Eurotiales</taxon>
        <taxon>Trichocomaceae</taxon>
        <taxon>Talaromyces</taxon>
        <taxon>Talaromyces sect. Islandici</taxon>
    </lineage>
</organism>
<evidence type="ECO:0000256" key="9">
    <source>
        <dbReference type="SAM" id="MobiDB-lite"/>
    </source>
</evidence>
<evidence type="ECO:0000313" key="14">
    <source>
        <dbReference type="Proteomes" id="UP000509510"/>
    </source>
</evidence>
<dbReference type="PANTHER" id="PTHR16466">
    <property type="entry name" value="TELOMERE REPEAT-BINDING FACTOR 2-INTERACTING PROTEIN 1"/>
    <property type="match status" value="1"/>
</dbReference>
<comment type="subunit">
    <text evidence="8">Homodimer.</text>
</comment>
<comment type="similarity">
    <text evidence="1 8">Belongs to the RAP1 family.</text>
</comment>
<name>A0A7H8QXW3_TALRU</name>
<comment type="function">
    <text evidence="8">Involved in the regulation of telomere length, clustering and has a specific role in telomere position effect (TPE).</text>
</comment>
<evidence type="ECO:0000256" key="3">
    <source>
        <dbReference type="ARBA" id="ARBA00022895"/>
    </source>
</evidence>
<dbReference type="AlphaFoldDB" id="A0A7H8QXW3"/>
<dbReference type="OrthoDB" id="435460at2759"/>
<dbReference type="RefSeq" id="XP_035344804.1">
    <property type="nucleotide sequence ID" value="XM_035488911.1"/>
</dbReference>
<dbReference type="PANTHER" id="PTHR16466:SF6">
    <property type="entry name" value="TELOMERIC REPEAT-BINDING FACTOR 2-INTERACTING PROTEIN 1"/>
    <property type="match status" value="1"/>
</dbReference>
<evidence type="ECO:0000259" key="10">
    <source>
        <dbReference type="Pfam" id="PF08914"/>
    </source>
</evidence>
<gene>
    <name evidence="13" type="ORF">TRUGW13939_05751</name>
</gene>
<dbReference type="GeneID" id="55993248"/>
<dbReference type="Gene3D" id="1.10.10.2170">
    <property type="match status" value="1"/>
</dbReference>
<keyword evidence="7 8" id="KW-0539">Nucleus</keyword>
<dbReference type="InterPro" id="IPR021661">
    <property type="entry name" value="Rap1_C"/>
</dbReference>
<feature type="region of interest" description="Disordered" evidence="9">
    <location>
        <begin position="345"/>
        <end position="364"/>
    </location>
</feature>
<keyword evidence="3 8" id="KW-0779">Telomere</keyword>
<dbReference type="Pfam" id="PF08914">
    <property type="entry name" value="Myb_Rap1"/>
    <property type="match status" value="1"/>
</dbReference>
<feature type="compositionally biased region" description="Polar residues" evidence="9">
    <location>
        <begin position="319"/>
        <end position="328"/>
    </location>
</feature>
<comment type="subcellular location">
    <subcellularLocation>
        <location evidence="8">Nucleus</location>
    </subcellularLocation>
    <subcellularLocation>
        <location evidence="8">Chromosome</location>
        <location evidence="8">Telomere</location>
    </subcellularLocation>
</comment>
<dbReference type="InterPro" id="IPR039595">
    <property type="entry name" value="TE2IP/Rap1"/>
</dbReference>
<keyword evidence="5" id="KW-0010">Activator</keyword>
<keyword evidence="2 8" id="KW-0158">Chromosome</keyword>
<dbReference type="GO" id="GO:0042162">
    <property type="term" value="F:telomeric DNA binding"/>
    <property type="evidence" value="ECO:0007669"/>
    <property type="project" value="TreeGrafter"/>
</dbReference>
<evidence type="ECO:0000259" key="11">
    <source>
        <dbReference type="Pfam" id="PF11626"/>
    </source>
</evidence>
<reference evidence="14" key="1">
    <citation type="submission" date="2020-06" db="EMBL/GenBank/DDBJ databases">
        <title>A chromosome-scale genome assembly of Talaromyces rugulosus W13939.</title>
        <authorList>
            <person name="Wang B."/>
            <person name="Guo L."/>
            <person name="Ye K."/>
            <person name="Wang L."/>
        </authorList>
    </citation>
    <scope>NUCLEOTIDE SEQUENCE [LARGE SCALE GENOMIC DNA]</scope>
    <source>
        <strain evidence="14">W13939</strain>
    </source>
</reference>
<evidence type="ECO:0000256" key="4">
    <source>
        <dbReference type="ARBA" id="ARBA00023015"/>
    </source>
</evidence>
<evidence type="ECO:0000256" key="8">
    <source>
        <dbReference type="RuleBase" id="RU367107"/>
    </source>
</evidence>
<evidence type="ECO:0000256" key="7">
    <source>
        <dbReference type="ARBA" id="ARBA00023242"/>
    </source>
</evidence>
<evidence type="ECO:0000256" key="6">
    <source>
        <dbReference type="ARBA" id="ARBA00023163"/>
    </source>
</evidence>
<accession>A0A7H8QXW3</accession>
<feature type="domain" description="BRCT" evidence="12">
    <location>
        <begin position="18"/>
        <end position="91"/>
    </location>
</feature>
<evidence type="ECO:0000256" key="1">
    <source>
        <dbReference type="ARBA" id="ARBA00010467"/>
    </source>
</evidence>
<protein>
    <recommendedName>
        <fullName evidence="8">DNA-binding protein RAP1</fullName>
    </recommendedName>
</protein>
<proteinExistence type="inferred from homology"/>
<evidence type="ECO:0000259" key="12">
    <source>
        <dbReference type="Pfam" id="PF16589"/>
    </source>
</evidence>
<feature type="compositionally biased region" description="Polar residues" evidence="9">
    <location>
        <begin position="198"/>
        <end position="236"/>
    </location>
</feature>
<dbReference type="GO" id="GO:0031848">
    <property type="term" value="P:protection from non-homologous end joining at telomere"/>
    <property type="evidence" value="ECO:0007669"/>
    <property type="project" value="TreeGrafter"/>
</dbReference>
<dbReference type="Gene3D" id="1.10.10.60">
    <property type="entry name" value="Homeodomain-like"/>
    <property type="match status" value="1"/>
</dbReference>
<dbReference type="KEGG" id="trg:TRUGW13939_05751"/>
<feature type="domain" description="TERF2-interacting telomeric protein 1 Myb" evidence="10">
    <location>
        <begin position="115"/>
        <end position="173"/>
    </location>
</feature>
<evidence type="ECO:0000256" key="5">
    <source>
        <dbReference type="ARBA" id="ARBA00023159"/>
    </source>
</evidence>
<evidence type="ECO:0000256" key="2">
    <source>
        <dbReference type="ARBA" id="ARBA00022454"/>
    </source>
</evidence>
<feature type="compositionally biased region" description="Polar residues" evidence="9">
    <location>
        <begin position="293"/>
        <end position="307"/>
    </location>
</feature>
<feature type="region of interest" description="Disordered" evidence="9">
    <location>
        <begin position="165"/>
        <end position="332"/>
    </location>
</feature>
<keyword evidence="6" id="KW-0804">Transcription</keyword>
<evidence type="ECO:0000313" key="13">
    <source>
        <dbReference type="EMBL" id="QKX58626.1"/>
    </source>
</evidence>
<sequence>MIATVVYTKPHPDGRTGTLFQGKRFWLSLNVPQRDRFKEVIKLNGGDVVLQEKDANIKLVDHTKREIPLDTYSYKYVEKSILNGQLEDLEAHRAGKTHRPVGAHNIPARTRRTPYTLEDDQVLWDWLNPYEQRGDQVSGNLIYQHLAKDHPRHTFQSYRDRYLKHIRGKPRPGGPPKEDQQQDTAAEDQSSSERGSQRGYSQQLSAVRNAQSDSIPRTPESSVWRNASSQAENQPSAAEAGPSEATELVRQPARSNLKVIKRKRLSNEDPPAVPKFDTDNNPAKRRRHATEAGPSTPSQSDNVPTTEKQTDRGPAPESIRSQSKTTSQYEEETNLAALLELPLAGPALGGEDDSDEDPDEDGDSEGVAAWMEEHIRNGKTGEHLIMALDCTSMNAELADRVVALLSAGHEIPSDIPGVWTKDEDEILLGSETRKIQSLLQKHGSDFYNERFKYLEERQKAQDVVMREED</sequence>
<feature type="compositionally biased region" description="Acidic residues" evidence="9">
    <location>
        <begin position="350"/>
        <end position="364"/>
    </location>
</feature>
<dbReference type="InterPro" id="IPR038104">
    <property type="entry name" value="Rap1_C_sf"/>
</dbReference>
<keyword evidence="4" id="KW-0805">Transcription regulation</keyword>
<dbReference type="InterPro" id="IPR015010">
    <property type="entry name" value="TERF2IP_Myb"/>
</dbReference>
<dbReference type="SUPFAM" id="SSF46689">
    <property type="entry name" value="Homeodomain-like"/>
    <property type="match status" value="1"/>
</dbReference>
<dbReference type="CDD" id="cd11655">
    <property type="entry name" value="rap1_myb-like"/>
    <property type="match status" value="1"/>
</dbReference>
<keyword evidence="14" id="KW-1185">Reference proteome</keyword>